<name>A0AAD6KAP3_9ROSI</name>
<evidence type="ECO:0000313" key="1">
    <source>
        <dbReference type="EMBL" id="KAJ6418822.1"/>
    </source>
</evidence>
<comment type="caution">
    <text evidence="1">The sequence shown here is derived from an EMBL/GenBank/DDBJ whole genome shotgun (WGS) entry which is preliminary data.</text>
</comment>
<sequence length="74" mass="8369">MFTYFCLLPSSSSPTYVSCMPATFLAFAPSAWQYSPFSLQQSYHTCVLSSWFSFPSFLDHMTNLHLRGGLPCEV</sequence>
<gene>
    <name evidence="1" type="ORF">OIU84_002074</name>
</gene>
<organism evidence="1 2">
    <name type="scientific">Salix udensis</name>
    <dbReference type="NCBI Taxonomy" id="889485"/>
    <lineage>
        <taxon>Eukaryota</taxon>
        <taxon>Viridiplantae</taxon>
        <taxon>Streptophyta</taxon>
        <taxon>Embryophyta</taxon>
        <taxon>Tracheophyta</taxon>
        <taxon>Spermatophyta</taxon>
        <taxon>Magnoliopsida</taxon>
        <taxon>eudicotyledons</taxon>
        <taxon>Gunneridae</taxon>
        <taxon>Pentapetalae</taxon>
        <taxon>rosids</taxon>
        <taxon>fabids</taxon>
        <taxon>Malpighiales</taxon>
        <taxon>Salicaceae</taxon>
        <taxon>Saliceae</taxon>
        <taxon>Salix</taxon>
    </lineage>
</organism>
<reference evidence="1 2" key="1">
    <citation type="journal article" date="2023" name="Int. J. Mol. Sci.">
        <title>De Novo Assembly and Annotation of 11 Diverse Shrub Willow (Salix) Genomes Reveals Novel Gene Organization in Sex-Linked Regions.</title>
        <authorList>
            <person name="Hyden B."/>
            <person name="Feng K."/>
            <person name="Yates T.B."/>
            <person name="Jawdy S."/>
            <person name="Cereghino C."/>
            <person name="Smart L.B."/>
            <person name="Muchero W."/>
        </authorList>
    </citation>
    <scope>NUCLEOTIDE SEQUENCE [LARGE SCALE GENOMIC DNA]</scope>
    <source>
        <tissue evidence="1">Shoot tip</tissue>
    </source>
</reference>
<protein>
    <submittedName>
        <fullName evidence="1">Uncharacterized protein</fullName>
    </submittedName>
</protein>
<evidence type="ECO:0000313" key="2">
    <source>
        <dbReference type="Proteomes" id="UP001162972"/>
    </source>
</evidence>
<dbReference type="EMBL" id="JAPFFJ010000010">
    <property type="protein sequence ID" value="KAJ6418822.1"/>
    <property type="molecule type" value="Genomic_DNA"/>
</dbReference>
<keyword evidence="2" id="KW-1185">Reference proteome</keyword>
<dbReference type="Proteomes" id="UP001162972">
    <property type="component" value="Chromosome 12"/>
</dbReference>
<proteinExistence type="predicted"/>
<dbReference type="AlphaFoldDB" id="A0AAD6KAP3"/>
<accession>A0AAD6KAP3</accession>